<proteinExistence type="predicted"/>
<dbReference type="EMBL" id="GBRH01167744">
    <property type="protein sequence ID" value="JAE30152.1"/>
    <property type="molecule type" value="Transcribed_RNA"/>
</dbReference>
<protein>
    <submittedName>
        <fullName evidence="1">Uncharacterized protein</fullName>
    </submittedName>
</protein>
<reference evidence="1" key="2">
    <citation type="journal article" date="2015" name="Data Brief">
        <title>Shoot transcriptome of the giant reed, Arundo donax.</title>
        <authorList>
            <person name="Barrero R.A."/>
            <person name="Guerrero F.D."/>
            <person name="Moolhuijzen P."/>
            <person name="Goolsby J.A."/>
            <person name="Tidwell J."/>
            <person name="Bellgard S.E."/>
            <person name="Bellgard M.I."/>
        </authorList>
    </citation>
    <scope>NUCLEOTIDE SEQUENCE</scope>
    <source>
        <tissue evidence="1">Shoot tissue taken approximately 20 cm above the soil surface</tissue>
    </source>
</reference>
<name>A0A0A9H068_ARUDO</name>
<organism evidence="1">
    <name type="scientific">Arundo donax</name>
    <name type="common">Giant reed</name>
    <name type="synonym">Donax arundinaceus</name>
    <dbReference type="NCBI Taxonomy" id="35708"/>
    <lineage>
        <taxon>Eukaryota</taxon>
        <taxon>Viridiplantae</taxon>
        <taxon>Streptophyta</taxon>
        <taxon>Embryophyta</taxon>
        <taxon>Tracheophyta</taxon>
        <taxon>Spermatophyta</taxon>
        <taxon>Magnoliopsida</taxon>
        <taxon>Liliopsida</taxon>
        <taxon>Poales</taxon>
        <taxon>Poaceae</taxon>
        <taxon>PACMAD clade</taxon>
        <taxon>Arundinoideae</taxon>
        <taxon>Arundineae</taxon>
        <taxon>Arundo</taxon>
    </lineage>
</organism>
<accession>A0A0A9H068</accession>
<sequence>MPVCRRDLSIFPLPQRIFYRKGVLT</sequence>
<evidence type="ECO:0000313" key="1">
    <source>
        <dbReference type="EMBL" id="JAE30152.1"/>
    </source>
</evidence>
<reference evidence="1" key="1">
    <citation type="submission" date="2014-09" db="EMBL/GenBank/DDBJ databases">
        <authorList>
            <person name="Magalhaes I.L.F."/>
            <person name="Oliveira U."/>
            <person name="Santos F.R."/>
            <person name="Vidigal T.H.D.A."/>
            <person name="Brescovit A.D."/>
            <person name="Santos A.J."/>
        </authorList>
    </citation>
    <scope>NUCLEOTIDE SEQUENCE</scope>
    <source>
        <tissue evidence="1">Shoot tissue taken approximately 20 cm above the soil surface</tissue>
    </source>
</reference>
<dbReference type="AlphaFoldDB" id="A0A0A9H068"/>